<protein>
    <recommendedName>
        <fullName evidence="2">histidine kinase</fullName>
        <ecNumber evidence="2">2.7.13.3</ecNumber>
    </recommendedName>
</protein>
<dbReference type="EMBL" id="JAKRVY010000001">
    <property type="protein sequence ID" value="MCL9812323.1"/>
    <property type="molecule type" value="Genomic_DNA"/>
</dbReference>
<comment type="caution">
    <text evidence="8">The sequence shown here is derived from an EMBL/GenBank/DDBJ whole genome shotgun (WGS) entry which is preliminary data.</text>
</comment>
<evidence type="ECO:0000256" key="3">
    <source>
        <dbReference type="ARBA" id="ARBA00022679"/>
    </source>
</evidence>
<dbReference type="GO" id="GO:0000160">
    <property type="term" value="P:phosphorelay signal transduction system"/>
    <property type="evidence" value="ECO:0007669"/>
    <property type="project" value="UniProtKB-KW"/>
</dbReference>
<dbReference type="Gene3D" id="3.30.565.10">
    <property type="entry name" value="Histidine kinase-like ATPase, C-terminal domain"/>
    <property type="match status" value="1"/>
</dbReference>
<reference evidence="8 9" key="1">
    <citation type="journal article" date="2022" name="Syst. Appl. Microbiol.">
        <title>Natronocalculus amylovorans gen. nov., sp. nov., and Natranaeroarchaeum aerophilus sp. nov., dominant culturable amylolytic natronoarchaea from hypersaline soda lakes in southwestern Siberia.</title>
        <authorList>
            <person name="Sorokin D.Y."/>
            <person name="Elcheninov A.G."/>
            <person name="Khizhniak T.V."/>
            <person name="Koenen M."/>
            <person name="Bale N.J."/>
            <person name="Damste J.S.S."/>
            <person name="Kublanov I.V."/>
        </authorList>
    </citation>
    <scope>NUCLEOTIDE SEQUENCE [LARGE SCALE GENOMIC DNA]</scope>
    <source>
        <strain evidence="8 9">AArc-St1-1</strain>
    </source>
</reference>
<dbReference type="CDD" id="cd00075">
    <property type="entry name" value="HATPase"/>
    <property type="match status" value="1"/>
</dbReference>
<dbReference type="InterPro" id="IPR036890">
    <property type="entry name" value="HATPase_C_sf"/>
</dbReference>
<keyword evidence="9" id="KW-1185">Reference proteome</keyword>
<evidence type="ECO:0000259" key="7">
    <source>
        <dbReference type="PROSITE" id="PS50109"/>
    </source>
</evidence>
<dbReference type="InterPro" id="IPR003594">
    <property type="entry name" value="HATPase_dom"/>
</dbReference>
<evidence type="ECO:0000313" key="9">
    <source>
        <dbReference type="Proteomes" id="UP001202674"/>
    </source>
</evidence>
<dbReference type="PRINTS" id="PR00344">
    <property type="entry name" value="BCTRLSENSOR"/>
</dbReference>
<dbReference type="RefSeq" id="WP_250593905.1">
    <property type="nucleotide sequence ID" value="NZ_JAKRVY010000001.1"/>
</dbReference>
<dbReference type="Pfam" id="PF02518">
    <property type="entry name" value="HATPase_c"/>
    <property type="match status" value="1"/>
</dbReference>
<dbReference type="InterPro" id="IPR004358">
    <property type="entry name" value="Sig_transdc_His_kin-like_C"/>
</dbReference>
<dbReference type="InterPro" id="IPR005467">
    <property type="entry name" value="His_kinase_dom"/>
</dbReference>
<evidence type="ECO:0000256" key="2">
    <source>
        <dbReference type="ARBA" id="ARBA00012438"/>
    </source>
</evidence>
<dbReference type="PANTHER" id="PTHR43711">
    <property type="entry name" value="TWO-COMPONENT HISTIDINE KINASE"/>
    <property type="match status" value="1"/>
</dbReference>
<feature type="region of interest" description="Disordered" evidence="6">
    <location>
        <begin position="1"/>
        <end position="27"/>
    </location>
</feature>
<evidence type="ECO:0000256" key="4">
    <source>
        <dbReference type="ARBA" id="ARBA00022777"/>
    </source>
</evidence>
<accession>A0AAE3K385</accession>
<keyword evidence="3" id="KW-0808">Transferase</keyword>
<dbReference type="PROSITE" id="PS50109">
    <property type="entry name" value="HIS_KIN"/>
    <property type="match status" value="1"/>
</dbReference>
<evidence type="ECO:0000256" key="1">
    <source>
        <dbReference type="ARBA" id="ARBA00000085"/>
    </source>
</evidence>
<dbReference type="EC" id="2.7.13.3" evidence="2"/>
<comment type="catalytic activity">
    <reaction evidence="1">
        <text>ATP + protein L-histidine = ADP + protein N-phospho-L-histidine.</text>
        <dbReference type="EC" id="2.7.13.3"/>
    </reaction>
</comment>
<keyword evidence="4 8" id="KW-0418">Kinase</keyword>
<organism evidence="8 9">
    <name type="scientific">Natranaeroarchaeum aerophilus</name>
    <dbReference type="NCBI Taxonomy" id="2917711"/>
    <lineage>
        <taxon>Archaea</taxon>
        <taxon>Methanobacteriati</taxon>
        <taxon>Methanobacteriota</taxon>
        <taxon>Stenosarchaea group</taxon>
        <taxon>Halobacteria</taxon>
        <taxon>Halobacteriales</taxon>
        <taxon>Natronoarchaeaceae</taxon>
        <taxon>Natranaeroarchaeum</taxon>
    </lineage>
</organism>
<feature type="domain" description="Histidine kinase" evidence="7">
    <location>
        <begin position="17"/>
        <end position="104"/>
    </location>
</feature>
<dbReference type="SMART" id="SM00387">
    <property type="entry name" value="HATPase_c"/>
    <property type="match status" value="1"/>
</dbReference>
<dbReference type="PANTHER" id="PTHR43711:SF1">
    <property type="entry name" value="HISTIDINE KINASE 1"/>
    <property type="match status" value="1"/>
</dbReference>
<dbReference type="Proteomes" id="UP001202674">
    <property type="component" value="Unassembled WGS sequence"/>
</dbReference>
<keyword evidence="5" id="KW-0902">Two-component regulatory system</keyword>
<sequence>DAEARDASSPASQAQQDAAQHDSTDTDQVRVTVGALDDGFYVADNGPGIPDDKKEDVFDRGYTTHEDGTGFGLRIVEVVANAHGWAVNLTDSESGGARFEIRTE</sequence>
<feature type="compositionally biased region" description="Low complexity" evidence="6">
    <location>
        <begin position="7"/>
        <end position="18"/>
    </location>
</feature>
<dbReference type="AlphaFoldDB" id="A0AAE3K385"/>
<gene>
    <name evidence="8" type="ORF">AArcSt11_01490</name>
</gene>
<evidence type="ECO:0000256" key="5">
    <source>
        <dbReference type="ARBA" id="ARBA00023012"/>
    </source>
</evidence>
<evidence type="ECO:0000256" key="6">
    <source>
        <dbReference type="SAM" id="MobiDB-lite"/>
    </source>
</evidence>
<evidence type="ECO:0000313" key="8">
    <source>
        <dbReference type="EMBL" id="MCL9812323.1"/>
    </source>
</evidence>
<proteinExistence type="predicted"/>
<dbReference type="InterPro" id="IPR050736">
    <property type="entry name" value="Sensor_HK_Regulatory"/>
</dbReference>
<name>A0AAE3K385_9EURY</name>
<dbReference type="GO" id="GO:0004673">
    <property type="term" value="F:protein histidine kinase activity"/>
    <property type="evidence" value="ECO:0007669"/>
    <property type="project" value="UniProtKB-EC"/>
</dbReference>
<feature type="non-terminal residue" evidence="8">
    <location>
        <position position="1"/>
    </location>
</feature>
<dbReference type="SUPFAM" id="SSF55874">
    <property type="entry name" value="ATPase domain of HSP90 chaperone/DNA topoisomerase II/histidine kinase"/>
    <property type="match status" value="1"/>
</dbReference>